<dbReference type="EMBL" id="GL945436">
    <property type="protein sequence ID" value="EGO22977.1"/>
    <property type="molecule type" value="Genomic_DNA"/>
</dbReference>
<sequence length="60" mass="6634">MALARNVNSTFYTHTKCKISLVVMRLMAGFQQQGSGVTLCEVESVNSWHHVGRRSSPGPK</sequence>
<dbReference type="KEGG" id="sla:SERLADRAFT_471566"/>
<organism>
    <name type="scientific">Serpula lacrymans var. lacrymans (strain S7.9)</name>
    <name type="common">Dry rot fungus</name>
    <dbReference type="NCBI Taxonomy" id="578457"/>
    <lineage>
        <taxon>Eukaryota</taxon>
        <taxon>Fungi</taxon>
        <taxon>Dikarya</taxon>
        <taxon>Basidiomycota</taxon>
        <taxon>Agaricomycotina</taxon>
        <taxon>Agaricomycetes</taxon>
        <taxon>Agaricomycetidae</taxon>
        <taxon>Boletales</taxon>
        <taxon>Coniophorineae</taxon>
        <taxon>Serpulaceae</taxon>
        <taxon>Serpula</taxon>
    </lineage>
</organism>
<accession>F8P1E8</accession>
<gene>
    <name evidence="1" type="ORF">SERLADRAFT_471566</name>
</gene>
<dbReference type="AlphaFoldDB" id="F8P1E8"/>
<dbReference type="HOGENOM" id="CLU_2943252_0_0_1"/>
<evidence type="ECO:0000313" key="1">
    <source>
        <dbReference type="EMBL" id="EGO22977.1"/>
    </source>
</evidence>
<dbReference type="GeneID" id="18819975"/>
<dbReference type="RefSeq" id="XP_007320217.1">
    <property type="nucleotide sequence ID" value="XM_007320155.1"/>
</dbReference>
<dbReference type="Proteomes" id="UP000008064">
    <property type="component" value="Unassembled WGS sequence"/>
</dbReference>
<protein>
    <submittedName>
        <fullName evidence="1">Uncharacterized protein</fullName>
    </submittedName>
</protein>
<name>F8P1E8_SERL9</name>
<proteinExistence type="predicted"/>
<reference evidence="1" key="1">
    <citation type="submission" date="2011-04" db="EMBL/GenBank/DDBJ databases">
        <title>Evolution of plant cell wall degrading machinery underlies the functional diversity of forest fungi.</title>
        <authorList>
            <consortium name="US DOE Joint Genome Institute (JGI-PGF)"/>
            <person name="Eastwood D.C."/>
            <person name="Floudas D."/>
            <person name="Binder M."/>
            <person name="Majcherczyk A."/>
            <person name="Schneider P."/>
            <person name="Aerts A."/>
            <person name="Asiegbu F.O."/>
            <person name="Baker S.E."/>
            <person name="Barry K."/>
            <person name="Bendiksby M."/>
            <person name="Blumentritt M."/>
            <person name="Coutinho P.M."/>
            <person name="Cullen D."/>
            <person name="Cullen D."/>
            <person name="Gathman A."/>
            <person name="Goodell B."/>
            <person name="Henrissat B."/>
            <person name="Ihrmark K."/>
            <person name="Kauserud H."/>
            <person name="Kohler A."/>
            <person name="LaButti K."/>
            <person name="Lapidus A."/>
            <person name="Lavin J.L."/>
            <person name="Lee Y.-H."/>
            <person name="Lindquist E."/>
            <person name="Lilly W."/>
            <person name="Lucas S."/>
            <person name="Morin E."/>
            <person name="Murat C."/>
            <person name="Oguiza J.A."/>
            <person name="Park J."/>
            <person name="Pisabarro A.G."/>
            <person name="Riley R."/>
            <person name="Rosling A."/>
            <person name="Salamov A."/>
            <person name="Schmidt O."/>
            <person name="Schmutz J."/>
            <person name="Skrede I."/>
            <person name="Stenlid J."/>
            <person name="Wiebenga A."/>
            <person name="Xie X."/>
            <person name="Kues U."/>
            <person name="Hibbett D.S."/>
            <person name="Hoffmeister D."/>
            <person name="Hogberg N."/>
            <person name="Martin F."/>
            <person name="Grigoriev I.V."/>
            <person name="Watkinson S.C."/>
        </authorList>
    </citation>
    <scope>NUCLEOTIDE SEQUENCE</scope>
    <source>
        <strain evidence="1">S7.9</strain>
    </source>
</reference>